<proteinExistence type="predicted"/>
<keyword evidence="3 8" id="KW-0812">Transmembrane</keyword>
<feature type="compositionally biased region" description="Basic and acidic residues" evidence="7">
    <location>
        <begin position="539"/>
        <end position="556"/>
    </location>
</feature>
<keyword evidence="10" id="KW-1185">Reference proteome</keyword>
<dbReference type="InterPro" id="IPR004299">
    <property type="entry name" value="MBOAT_fam"/>
</dbReference>
<dbReference type="GO" id="GO:0016020">
    <property type="term" value="C:membrane"/>
    <property type="evidence" value="ECO:0007669"/>
    <property type="project" value="UniProtKB-SubCell"/>
</dbReference>
<feature type="compositionally biased region" description="Basic and acidic residues" evidence="7">
    <location>
        <begin position="237"/>
        <end position="246"/>
    </location>
</feature>
<feature type="transmembrane region" description="Helical" evidence="8">
    <location>
        <begin position="309"/>
        <end position="327"/>
    </location>
</feature>
<dbReference type="STRING" id="947166.A0A1D1W6G5"/>
<evidence type="ECO:0000313" key="9">
    <source>
        <dbReference type="EMBL" id="GAV08453.1"/>
    </source>
</evidence>
<comment type="caution">
    <text evidence="9">The sequence shown here is derived from an EMBL/GenBank/DDBJ whole genome shotgun (WGS) entry which is preliminary data.</text>
</comment>
<dbReference type="GO" id="GO:0030258">
    <property type="term" value="P:lipid modification"/>
    <property type="evidence" value="ECO:0007669"/>
    <property type="project" value="TreeGrafter"/>
</dbReference>
<feature type="transmembrane region" description="Helical" evidence="8">
    <location>
        <begin position="198"/>
        <end position="219"/>
    </location>
</feature>
<dbReference type="AlphaFoldDB" id="A0A1D1W6G5"/>
<dbReference type="InterPro" id="IPR049941">
    <property type="entry name" value="LPLAT_7/PORCN-like"/>
</dbReference>
<gene>
    <name evidence="9" type="primary">RvY_18138-1</name>
    <name evidence="9" type="synonym">RvY_18138.1</name>
    <name evidence="9" type="ORF">RvY_18138</name>
</gene>
<protein>
    <submittedName>
        <fullName evidence="9">Uncharacterized protein</fullName>
    </submittedName>
</protein>
<comment type="subcellular location">
    <subcellularLocation>
        <location evidence="1">Membrane</location>
        <topology evidence="1">Multi-pass membrane protein</topology>
    </subcellularLocation>
</comment>
<feature type="transmembrane region" description="Helical" evidence="8">
    <location>
        <begin position="79"/>
        <end position="99"/>
    </location>
</feature>
<feature type="transmembrane region" description="Helical" evidence="8">
    <location>
        <begin position="457"/>
        <end position="477"/>
    </location>
</feature>
<evidence type="ECO:0000256" key="8">
    <source>
        <dbReference type="SAM" id="Phobius"/>
    </source>
</evidence>
<dbReference type="GO" id="GO:0016746">
    <property type="term" value="F:acyltransferase activity"/>
    <property type="evidence" value="ECO:0007669"/>
    <property type="project" value="UniProtKB-KW"/>
</dbReference>
<dbReference type="PANTHER" id="PTHR13906">
    <property type="entry name" value="PORCUPINE"/>
    <property type="match status" value="1"/>
</dbReference>
<keyword evidence="4 8" id="KW-1133">Transmembrane helix</keyword>
<feature type="transmembrane region" description="Helical" evidence="8">
    <location>
        <begin position="419"/>
        <end position="436"/>
    </location>
</feature>
<reference evidence="9 10" key="1">
    <citation type="journal article" date="2016" name="Nat. Commun.">
        <title>Extremotolerant tardigrade genome and improved radiotolerance of human cultured cells by tardigrade-unique protein.</title>
        <authorList>
            <person name="Hashimoto T."/>
            <person name="Horikawa D.D."/>
            <person name="Saito Y."/>
            <person name="Kuwahara H."/>
            <person name="Kozuka-Hata H."/>
            <person name="Shin-I T."/>
            <person name="Minakuchi Y."/>
            <person name="Ohishi K."/>
            <person name="Motoyama A."/>
            <person name="Aizu T."/>
            <person name="Enomoto A."/>
            <person name="Kondo K."/>
            <person name="Tanaka S."/>
            <person name="Hara Y."/>
            <person name="Koshikawa S."/>
            <person name="Sagara H."/>
            <person name="Miura T."/>
            <person name="Yokobori S."/>
            <person name="Miyagawa K."/>
            <person name="Suzuki Y."/>
            <person name="Kubo T."/>
            <person name="Oyama M."/>
            <person name="Kohara Y."/>
            <person name="Fujiyama A."/>
            <person name="Arakawa K."/>
            <person name="Katayama T."/>
            <person name="Toyoda A."/>
            <person name="Kunieda T."/>
        </authorList>
    </citation>
    <scope>NUCLEOTIDE SEQUENCE [LARGE SCALE GENOMIC DNA]</scope>
    <source>
        <strain evidence="9 10">YOKOZUNA-1</strain>
    </source>
</reference>
<feature type="transmembrane region" description="Helical" evidence="8">
    <location>
        <begin position="489"/>
        <end position="508"/>
    </location>
</feature>
<evidence type="ECO:0000313" key="10">
    <source>
        <dbReference type="Proteomes" id="UP000186922"/>
    </source>
</evidence>
<feature type="transmembrane region" description="Helical" evidence="8">
    <location>
        <begin position="119"/>
        <end position="137"/>
    </location>
</feature>
<evidence type="ECO:0000256" key="2">
    <source>
        <dbReference type="ARBA" id="ARBA00022679"/>
    </source>
</evidence>
<keyword evidence="5 8" id="KW-0472">Membrane</keyword>
<dbReference type="EMBL" id="BDGG01000017">
    <property type="protein sequence ID" value="GAV08453.1"/>
    <property type="molecule type" value="Genomic_DNA"/>
</dbReference>
<accession>A0A1D1W6G5</accession>
<feature type="region of interest" description="Disordered" evidence="7">
    <location>
        <begin position="529"/>
        <end position="563"/>
    </location>
</feature>
<organism evidence="9 10">
    <name type="scientific">Ramazzottius varieornatus</name>
    <name type="common">Water bear</name>
    <name type="synonym">Tardigrade</name>
    <dbReference type="NCBI Taxonomy" id="947166"/>
    <lineage>
        <taxon>Eukaryota</taxon>
        <taxon>Metazoa</taxon>
        <taxon>Ecdysozoa</taxon>
        <taxon>Tardigrada</taxon>
        <taxon>Eutardigrada</taxon>
        <taxon>Parachela</taxon>
        <taxon>Hypsibioidea</taxon>
        <taxon>Ramazzottiidae</taxon>
        <taxon>Ramazzottius</taxon>
    </lineage>
</organism>
<feature type="transmembrane region" description="Helical" evidence="8">
    <location>
        <begin position="47"/>
        <end position="67"/>
    </location>
</feature>
<dbReference type="Proteomes" id="UP000186922">
    <property type="component" value="Unassembled WGS sequence"/>
</dbReference>
<evidence type="ECO:0000256" key="5">
    <source>
        <dbReference type="ARBA" id="ARBA00023136"/>
    </source>
</evidence>
<keyword evidence="6" id="KW-0012">Acyltransferase</keyword>
<evidence type="ECO:0000256" key="7">
    <source>
        <dbReference type="SAM" id="MobiDB-lite"/>
    </source>
</evidence>
<feature type="region of interest" description="Disordered" evidence="7">
    <location>
        <begin position="235"/>
        <end position="260"/>
    </location>
</feature>
<evidence type="ECO:0000256" key="4">
    <source>
        <dbReference type="ARBA" id="ARBA00022989"/>
    </source>
</evidence>
<evidence type="ECO:0000256" key="6">
    <source>
        <dbReference type="ARBA" id="ARBA00023315"/>
    </source>
</evidence>
<feature type="transmembrane region" description="Helical" evidence="8">
    <location>
        <begin position="278"/>
        <end position="297"/>
    </location>
</feature>
<dbReference type="PANTHER" id="PTHR13906:SF4">
    <property type="entry name" value="LYSOPHOSPHOLIPID ACYLTRANSFERASE 6"/>
    <property type="match status" value="1"/>
</dbReference>
<evidence type="ECO:0000256" key="1">
    <source>
        <dbReference type="ARBA" id="ARBA00004141"/>
    </source>
</evidence>
<name>A0A1D1W6G5_RAMVA</name>
<evidence type="ECO:0000256" key="3">
    <source>
        <dbReference type="ARBA" id="ARBA00022692"/>
    </source>
</evidence>
<sequence length="563" mass="64003">MSGAMPMRYKFSGQKLFQGAEIPSIYFQGSTLFQPVADRFGIELDQINFLICELFGIIIGTLLRLYLPAEKKKNHNYRLLVCGLGGVVTALFCFGLRSLYLWAITTVCYAISYFSLPKYSHLIVFVTAVGYLSYLHIYRMVNDYGGYSLDITMPMMVIVQKITAYAFAIHDGGKERERPGQLRIPEQARHAIKSTPDYWVFCSYVFSFQSLLCGPFCFFDEYMDFIQGRSVNPSSYKKNEDIKSVPKADGTAAGSEEEELLPPPQFHPSPLWPVTRKVLTAAALCYLHITLVAAVPLELLTDDAVVSKLSFFQLMFYILIATTFIRLKYYLAWLLSDAVANASGLGFNGYDELGKARWDLVSNVDIIEVEFAYNLRGCLAAWNSCTARWLRYVAYDRAVVVPMVATYSLSAFWHGFYPGYYVTFLSGALFTEAARWGRRVFRPPFQKWRSTQILYDFITFFCTRIVLSYTTFPFVLLELRYAWNIYKALYFWLHIVAVLAVVGLPYFWKKPRRDTKKADGEVTAYRLDKAGQEDGALPSDKKPSDVAGGARKDAQFAEKPATG</sequence>
<dbReference type="OrthoDB" id="286734at2759"/>
<keyword evidence="2" id="KW-0808">Transferase</keyword>
<dbReference type="Pfam" id="PF03062">
    <property type="entry name" value="MBOAT"/>
    <property type="match status" value="1"/>
</dbReference>